<reference evidence="1 2" key="1">
    <citation type="submission" date="2020-06" db="EMBL/GenBank/DDBJ databases">
        <title>The endosymbiont of the kinetoplastid Bodo saltans is a Paracaedibacter-like alpha-proteobacterium possessing a putative toxin-antitoxin system.</title>
        <authorList>
            <person name="Midha S."/>
            <person name="Rigden D.J."/>
            <person name="Siozios S."/>
            <person name="Hurst G.D.D."/>
            <person name="Jackson A.P."/>
        </authorList>
    </citation>
    <scope>NUCLEOTIDE SEQUENCE [LARGE SCALE GENOMIC DNA]</scope>
    <source>
        <strain evidence="1">Lake Konstanz</strain>
    </source>
</reference>
<sequence>MITKEIFEYFQKNHVSTDQHIPHELFLPIRHKINFAAATNYSLEDNDGLTFWNYIDNLMNQNLINSVHYVMEDLWTVSDTDENADELFRSSEDAYLKYTLFKTHLSKEDVEKQIVNNLNEKFSAECQMNLSFGDGVWFITWD</sequence>
<accession>A0A7L9RS13</accession>
<dbReference type="Proteomes" id="UP000594001">
    <property type="component" value="Chromosome"/>
</dbReference>
<organism evidence="1 2">
    <name type="scientific">Candidatus Bodocaedibacter vickermanii</name>
    <dbReference type="NCBI Taxonomy" id="2741701"/>
    <lineage>
        <taxon>Bacteria</taxon>
        <taxon>Pseudomonadati</taxon>
        <taxon>Pseudomonadota</taxon>
        <taxon>Alphaproteobacteria</taxon>
        <taxon>Holosporales</taxon>
        <taxon>Candidatus Paracaedibacteraceae</taxon>
        <taxon>Candidatus Bodocaedibacter</taxon>
    </lineage>
</organism>
<gene>
    <name evidence="1" type="ORF">CPBP_00068</name>
</gene>
<proteinExistence type="predicted"/>
<dbReference type="AlphaFoldDB" id="A0A7L9RS13"/>
<dbReference type="RefSeq" id="WP_350332070.1">
    <property type="nucleotide sequence ID" value="NZ_CP054719.1"/>
</dbReference>
<evidence type="ECO:0000313" key="1">
    <source>
        <dbReference type="EMBL" id="QOL19316.1"/>
    </source>
</evidence>
<name>A0A7L9RS13_9PROT</name>
<dbReference type="EMBL" id="CP054719">
    <property type="protein sequence ID" value="QOL19316.1"/>
    <property type="molecule type" value="Genomic_DNA"/>
</dbReference>
<keyword evidence="2" id="KW-1185">Reference proteome</keyword>
<protein>
    <submittedName>
        <fullName evidence="1">Uncharacterized protein</fullName>
    </submittedName>
</protein>
<dbReference type="KEGG" id="pbal:CPBP_00068"/>
<evidence type="ECO:0000313" key="2">
    <source>
        <dbReference type="Proteomes" id="UP000594001"/>
    </source>
</evidence>